<dbReference type="SUPFAM" id="SSF103473">
    <property type="entry name" value="MFS general substrate transporter"/>
    <property type="match status" value="1"/>
</dbReference>
<comment type="subcellular location">
    <subcellularLocation>
        <location evidence="1">Cell membrane</location>
        <topology evidence="1">Multi-pass membrane protein</topology>
    </subcellularLocation>
</comment>
<dbReference type="CDD" id="cd17321">
    <property type="entry name" value="MFS_MMR_MDR_like"/>
    <property type="match status" value="1"/>
</dbReference>
<dbReference type="Pfam" id="PF07690">
    <property type="entry name" value="MFS_1"/>
    <property type="match status" value="1"/>
</dbReference>
<dbReference type="AlphaFoldDB" id="A0A1V9A671"/>
<feature type="compositionally biased region" description="Low complexity" evidence="7">
    <location>
        <begin position="506"/>
        <end position="534"/>
    </location>
</feature>
<dbReference type="PROSITE" id="PS50850">
    <property type="entry name" value="MFS"/>
    <property type="match status" value="1"/>
</dbReference>
<evidence type="ECO:0000256" key="3">
    <source>
        <dbReference type="ARBA" id="ARBA00022475"/>
    </source>
</evidence>
<dbReference type="STRING" id="1962155.B1813_10365"/>
<reference evidence="10 11" key="1">
    <citation type="submission" date="2017-02" db="EMBL/GenBank/DDBJ databases">
        <title>Draft genome of Saccharomonospora sp. 154.</title>
        <authorList>
            <person name="Alonso-Carmona G.S."/>
            <person name="De La Haba R."/>
            <person name="Vera-Gargallo B."/>
            <person name="Sandoval-Trujillo A.H."/>
            <person name="Ramirez-Duran N."/>
            <person name="Ventosa A."/>
        </authorList>
    </citation>
    <scope>NUCLEOTIDE SEQUENCE [LARGE SCALE GENOMIC DNA]</scope>
    <source>
        <strain evidence="10 11">LRS4.154</strain>
    </source>
</reference>
<feature type="transmembrane region" description="Helical" evidence="8">
    <location>
        <begin position="141"/>
        <end position="162"/>
    </location>
</feature>
<evidence type="ECO:0000259" key="9">
    <source>
        <dbReference type="PROSITE" id="PS50850"/>
    </source>
</evidence>
<feature type="transmembrane region" description="Helical" evidence="8">
    <location>
        <begin position="270"/>
        <end position="292"/>
    </location>
</feature>
<feature type="transmembrane region" description="Helical" evidence="8">
    <location>
        <begin position="15"/>
        <end position="39"/>
    </location>
</feature>
<dbReference type="PANTHER" id="PTHR42718">
    <property type="entry name" value="MAJOR FACILITATOR SUPERFAMILY MULTIDRUG TRANSPORTER MFSC"/>
    <property type="match status" value="1"/>
</dbReference>
<organism evidence="10 11">
    <name type="scientific">Saccharomonospora piscinae</name>
    <dbReference type="NCBI Taxonomy" id="687388"/>
    <lineage>
        <taxon>Bacteria</taxon>
        <taxon>Bacillati</taxon>
        <taxon>Actinomycetota</taxon>
        <taxon>Actinomycetes</taxon>
        <taxon>Pseudonocardiales</taxon>
        <taxon>Pseudonocardiaceae</taxon>
        <taxon>Saccharomonospora</taxon>
    </lineage>
</organism>
<dbReference type="GO" id="GO:0022857">
    <property type="term" value="F:transmembrane transporter activity"/>
    <property type="evidence" value="ECO:0007669"/>
    <property type="project" value="InterPro"/>
</dbReference>
<name>A0A1V9A671_SACPI</name>
<keyword evidence="11" id="KW-1185">Reference proteome</keyword>
<dbReference type="Gene3D" id="1.20.1720.10">
    <property type="entry name" value="Multidrug resistance protein D"/>
    <property type="match status" value="1"/>
</dbReference>
<feature type="compositionally biased region" description="Basic and acidic residues" evidence="7">
    <location>
        <begin position="537"/>
        <end position="553"/>
    </location>
</feature>
<feature type="transmembrane region" description="Helical" evidence="8">
    <location>
        <begin position="203"/>
        <end position="222"/>
    </location>
</feature>
<comment type="caution">
    <text evidence="10">The sequence shown here is derived from an EMBL/GenBank/DDBJ whole genome shotgun (WGS) entry which is preliminary data.</text>
</comment>
<dbReference type="Proteomes" id="UP000192591">
    <property type="component" value="Unassembled WGS sequence"/>
</dbReference>
<accession>A0A1V9A671</accession>
<feature type="transmembrane region" description="Helical" evidence="8">
    <location>
        <begin position="480"/>
        <end position="500"/>
    </location>
</feature>
<feature type="transmembrane region" description="Helical" evidence="8">
    <location>
        <begin position="228"/>
        <end position="249"/>
    </location>
</feature>
<evidence type="ECO:0000313" key="10">
    <source>
        <dbReference type="EMBL" id="OQO92573.1"/>
    </source>
</evidence>
<feature type="transmembrane region" description="Helical" evidence="8">
    <location>
        <begin position="407"/>
        <end position="426"/>
    </location>
</feature>
<feature type="domain" description="Major facilitator superfamily (MFS) profile" evidence="9">
    <location>
        <begin position="17"/>
        <end position="503"/>
    </location>
</feature>
<dbReference type="Gene3D" id="1.20.1250.20">
    <property type="entry name" value="MFS general substrate transporter like domains"/>
    <property type="match status" value="1"/>
</dbReference>
<protein>
    <submittedName>
        <fullName evidence="10">MFS transporter</fullName>
    </submittedName>
</protein>
<feature type="transmembrane region" description="Helical" evidence="8">
    <location>
        <begin position="54"/>
        <end position="71"/>
    </location>
</feature>
<dbReference type="PANTHER" id="PTHR42718:SF47">
    <property type="entry name" value="METHYL VIOLOGEN RESISTANCE PROTEIN SMVA"/>
    <property type="match status" value="1"/>
</dbReference>
<evidence type="ECO:0000256" key="4">
    <source>
        <dbReference type="ARBA" id="ARBA00022692"/>
    </source>
</evidence>
<evidence type="ECO:0000256" key="6">
    <source>
        <dbReference type="ARBA" id="ARBA00023136"/>
    </source>
</evidence>
<evidence type="ECO:0000313" key="11">
    <source>
        <dbReference type="Proteomes" id="UP000192591"/>
    </source>
</evidence>
<proteinExistence type="predicted"/>
<evidence type="ECO:0000256" key="1">
    <source>
        <dbReference type="ARBA" id="ARBA00004651"/>
    </source>
</evidence>
<feature type="transmembrane region" description="Helical" evidence="8">
    <location>
        <begin position="83"/>
        <end position="102"/>
    </location>
</feature>
<keyword evidence="2" id="KW-0813">Transport</keyword>
<feature type="transmembrane region" description="Helical" evidence="8">
    <location>
        <begin position="168"/>
        <end position="191"/>
    </location>
</feature>
<feature type="transmembrane region" description="Helical" evidence="8">
    <location>
        <begin position="304"/>
        <end position="323"/>
    </location>
</feature>
<sequence length="553" mass="56891">MTNAEPPPRAGGREWAGLAVLAVATMMITFDMFVLLLALPDITADLQPSTVEQLWILDIYGFLVGGFLITMGTLGDRIGRRRLLMIGAASFAVASLLCAFAPTTELLIVGRALLGIAGSTLAPSTLALITNMFRDPKQMGVAIGIWAGGFTLGSILGPVVGGVMLAQFWWGAVFLLAVPVMVVLLLACPLLVPEFKNTEAGKLDLVSALLSVLAVIAFIFGLKEVARYGWQAGPILAGLAGIVLALVFVRRQLRLTEPFMDLRLFGNRSFSTMLVGLLLYALIGGSSMYYITQFLQSVSGMTPLTAAFCLLPGMVVATISATVSPMLGQRMRPAYLISGGIAGIVIPFAMFSQLDANSSPVVLIVGFAIMGLCEGPLLSLGTNLVVSSAPPEKAGSSSSMAQVANEAGGSLGVAVMGSVGAAVYVAQLDDTAPSGLSGDLLTTAQDNVASALTIAADLPGQLGEQLSSAAKSAFASGMNVFAVVCIVILIVAAVTIAALLRHVPPTGSEEAAPEGTGPEGTDPDAAAATEPGEAPAEEPHAHAAEQPDPRPAS</sequence>
<feature type="transmembrane region" description="Helical" evidence="8">
    <location>
        <begin position="360"/>
        <end position="386"/>
    </location>
</feature>
<dbReference type="EMBL" id="MWIH01000005">
    <property type="protein sequence ID" value="OQO92573.1"/>
    <property type="molecule type" value="Genomic_DNA"/>
</dbReference>
<evidence type="ECO:0000256" key="5">
    <source>
        <dbReference type="ARBA" id="ARBA00022989"/>
    </source>
</evidence>
<keyword evidence="4 8" id="KW-0812">Transmembrane</keyword>
<feature type="region of interest" description="Disordered" evidence="7">
    <location>
        <begin position="506"/>
        <end position="553"/>
    </location>
</feature>
<evidence type="ECO:0000256" key="8">
    <source>
        <dbReference type="SAM" id="Phobius"/>
    </source>
</evidence>
<keyword evidence="5 8" id="KW-1133">Transmembrane helix</keyword>
<evidence type="ECO:0000256" key="7">
    <source>
        <dbReference type="SAM" id="MobiDB-lite"/>
    </source>
</evidence>
<keyword evidence="3" id="KW-1003">Cell membrane</keyword>
<dbReference type="InterPro" id="IPR020846">
    <property type="entry name" value="MFS_dom"/>
</dbReference>
<evidence type="ECO:0000256" key="2">
    <source>
        <dbReference type="ARBA" id="ARBA00022448"/>
    </source>
</evidence>
<gene>
    <name evidence="10" type="ORF">B1813_10365</name>
</gene>
<feature type="transmembrane region" description="Helical" evidence="8">
    <location>
        <begin position="335"/>
        <end position="354"/>
    </location>
</feature>
<dbReference type="InterPro" id="IPR011701">
    <property type="entry name" value="MFS"/>
</dbReference>
<dbReference type="GO" id="GO:0005886">
    <property type="term" value="C:plasma membrane"/>
    <property type="evidence" value="ECO:0007669"/>
    <property type="project" value="UniProtKB-SubCell"/>
</dbReference>
<keyword evidence="6 8" id="KW-0472">Membrane</keyword>
<feature type="transmembrane region" description="Helical" evidence="8">
    <location>
        <begin position="108"/>
        <end position="129"/>
    </location>
</feature>
<dbReference type="InterPro" id="IPR036259">
    <property type="entry name" value="MFS_trans_sf"/>
</dbReference>
<dbReference type="RefSeq" id="WP_081191616.1">
    <property type="nucleotide sequence ID" value="NZ_MWIH01000005.1"/>
</dbReference>